<evidence type="ECO:0000313" key="3">
    <source>
        <dbReference type="Proteomes" id="UP000239322"/>
    </source>
</evidence>
<gene>
    <name evidence="2" type="ORF">C6N75_17085</name>
</gene>
<feature type="transmembrane region" description="Helical" evidence="1">
    <location>
        <begin position="21"/>
        <end position="39"/>
    </location>
</feature>
<keyword evidence="1" id="KW-0812">Transmembrane</keyword>
<comment type="caution">
    <text evidence="2">The sequence shown here is derived from an EMBL/GenBank/DDBJ whole genome shotgun (WGS) entry which is preliminary data.</text>
</comment>
<sequence length="98" mass="10151">MTRHHSAAPAPAPRQGGIPDGLLLALIAFLLGIALLVYTSTHLAGLFAHGSWPDGVTFAATPDAIRSLAANPHDLPAAWPATPAGQLTGYGLFWGLFI</sequence>
<protein>
    <submittedName>
        <fullName evidence="2">Type VI secretion protein</fullName>
    </submittedName>
</protein>
<evidence type="ECO:0000313" key="2">
    <source>
        <dbReference type="EMBL" id="PRH78037.1"/>
    </source>
</evidence>
<keyword evidence="1" id="KW-1133">Transmembrane helix</keyword>
<dbReference type="EMBL" id="PVLV01000253">
    <property type="protein sequence ID" value="PRH78037.1"/>
    <property type="molecule type" value="Genomic_DNA"/>
</dbReference>
<dbReference type="AlphaFoldDB" id="A0A2S9PUL5"/>
<proteinExistence type="predicted"/>
<organism evidence="2 3">
    <name type="scientific">Streptomyces solincola</name>
    <dbReference type="NCBI Taxonomy" id="2100817"/>
    <lineage>
        <taxon>Bacteria</taxon>
        <taxon>Bacillati</taxon>
        <taxon>Actinomycetota</taxon>
        <taxon>Actinomycetes</taxon>
        <taxon>Kitasatosporales</taxon>
        <taxon>Streptomycetaceae</taxon>
        <taxon>Streptomyces</taxon>
    </lineage>
</organism>
<reference evidence="2 3" key="1">
    <citation type="submission" date="2018-03" db="EMBL/GenBank/DDBJ databases">
        <title>Novel Streptomyces sp. from soil.</title>
        <authorList>
            <person name="Tan G.Y.A."/>
            <person name="Lee Z.Y."/>
        </authorList>
    </citation>
    <scope>NUCLEOTIDE SEQUENCE [LARGE SCALE GENOMIC DNA]</scope>
    <source>
        <strain evidence="2 3">ST5x</strain>
    </source>
</reference>
<accession>A0A2S9PUL5</accession>
<evidence type="ECO:0000256" key="1">
    <source>
        <dbReference type="SAM" id="Phobius"/>
    </source>
</evidence>
<feature type="non-terminal residue" evidence="2">
    <location>
        <position position="98"/>
    </location>
</feature>
<dbReference type="Proteomes" id="UP000239322">
    <property type="component" value="Unassembled WGS sequence"/>
</dbReference>
<name>A0A2S9PUL5_9ACTN</name>
<keyword evidence="3" id="KW-1185">Reference proteome</keyword>
<keyword evidence="1" id="KW-0472">Membrane</keyword>